<dbReference type="Proteomes" id="UP001651158">
    <property type="component" value="Unassembled WGS sequence"/>
</dbReference>
<evidence type="ECO:0000313" key="2">
    <source>
        <dbReference type="Proteomes" id="UP001651158"/>
    </source>
</evidence>
<keyword evidence="2" id="KW-1185">Reference proteome</keyword>
<comment type="caution">
    <text evidence="1">The sequence shown here is derived from an EMBL/GenBank/DDBJ whole genome shotgun (WGS) entry which is preliminary data.</text>
</comment>
<sequence length="133" mass="15033">MRLLNLTQTASAPTIVATTYPFRFQSTALRQVPFTLLCAAPFLAAGWSTNIQAAFISPCFHILVNRQQTTDLLMLKQQIDMDRSGVPEVRQISLFSTSLKLCPFGTMFSTMVVLKQVNRWHQNRALLSRELTL</sequence>
<name>A0ABR4QQH5_9CEST</name>
<protein>
    <submittedName>
        <fullName evidence="1">Uncharacterized protein</fullName>
    </submittedName>
</protein>
<gene>
    <name evidence="1" type="ORF">TcWFU_004420</name>
</gene>
<accession>A0ABR4QQH5</accession>
<dbReference type="EMBL" id="JAKROA010000001">
    <property type="protein sequence ID" value="KAL5111964.1"/>
    <property type="molecule type" value="Genomic_DNA"/>
</dbReference>
<reference evidence="1 2" key="1">
    <citation type="journal article" date="2022" name="Front. Cell. Infect. Microbiol.">
        <title>The Genomes of Two Strains of Taenia crassiceps the Animal Model for the Study of Human Cysticercosis.</title>
        <authorList>
            <person name="Bobes R.J."/>
            <person name="Estrada K."/>
            <person name="Rios-Valencia D.G."/>
            <person name="Calderon-Gallegos A."/>
            <person name="de la Torre P."/>
            <person name="Carrero J.C."/>
            <person name="Sanchez-Flores A."/>
            <person name="Laclette J.P."/>
        </authorList>
    </citation>
    <scope>NUCLEOTIDE SEQUENCE [LARGE SCALE GENOMIC DNA]</scope>
    <source>
        <strain evidence="1">WFUcys</strain>
    </source>
</reference>
<evidence type="ECO:0000313" key="1">
    <source>
        <dbReference type="EMBL" id="KAL5111964.1"/>
    </source>
</evidence>
<organism evidence="1 2">
    <name type="scientific">Taenia crassiceps</name>
    <dbReference type="NCBI Taxonomy" id="6207"/>
    <lineage>
        <taxon>Eukaryota</taxon>
        <taxon>Metazoa</taxon>
        <taxon>Spiralia</taxon>
        <taxon>Lophotrochozoa</taxon>
        <taxon>Platyhelminthes</taxon>
        <taxon>Cestoda</taxon>
        <taxon>Eucestoda</taxon>
        <taxon>Cyclophyllidea</taxon>
        <taxon>Taeniidae</taxon>
        <taxon>Taenia</taxon>
    </lineage>
</organism>
<proteinExistence type="predicted"/>